<proteinExistence type="predicted"/>
<comment type="caution">
    <text evidence="2">The sequence shown here is derived from an EMBL/GenBank/DDBJ whole genome shotgun (WGS) entry which is preliminary data.</text>
</comment>
<feature type="domain" description="DUF4382" evidence="1">
    <location>
        <begin position="42"/>
        <end position="195"/>
    </location>
</feature>
<evidence type="ECO:0000313" key="2">
    <source>
        <dbReference type="EMBL" id="MBK0392392.1"/>
    </source>
</evidence>
<keyword evidence="3" id="KW-1185">Reference proteome</keyword>
<name>A0A934URC6_9BURK</name>
<evidence type="ECO:0000313" key="3">
    <source>
        <dbReference type="Proteomes" id="UP000617041"/>
    </source>
</evidence>
<dbReference type="PROSITE" id="PS51257">
    <property type="entry name" value="PROKAR_LIPOPROTEIN"/>
    <property type="match status" value="1"/>
</dbReference>
<dbReference type="AlphaFoldDB" id="A0A934URC6"/>
<dbReference type="Gene3D" id="2.60.40.1120">
    <property type="entry name" value="Carboxypeptidase-like, regulatory domain"/>
    <property type="match status" value="1"/>
</dbReference>
<accession>A0A934URC6</accession>
<sequence>MRQEINRRTLAWTGYAGVALAASLVVACGGGGGGGGTTTAQTGTLRMAMTDAPACGYDHVYVTVDRVRVHQNGGAADGDAGWSEIALAAPKRIDLLTLTNGVLEELGSTQLPAGSYTQVRLVLVDNNGTNQLANAVQPTGGALVALATPSAQQSGLKLKTNFEVQGGQTADLLLDFDACRSVVRAGNSGNYILKPVVSVTPRVSTGIEGYVSTTLTLNGTLVTAQQNGAVIRSSQPDTAGKFTLPSLPAGSYDIVVTSDGRSTAVVPSVPVTATQSVTLNGTATAILPPASTMQQVTGTTSVGTGTATLVTDASVRATQALTGGPTVEVAHTTVDASTAAYTLRLPAAAPVKSPFAAGTALNFTADTAVAGKYRIEASAPSRTTIGADADVSTADKVVPITFSP</sequence>
<evidence type="ECO:0000259" key="1">
    <source>
        <dbReference type="Pfam" id="PF14321"/>
    </source>
</evidence>
<dbReference type="EMBL" id="JAEDAO010000001">
    <property type="protein sequence ID" value="MBK0392392.1"/>
    <property type="molecule type" value="Genomic_DNA"/>
</dbReference>
<dbReference type="Proteomes" id="UP000617041">
    <property type="component" value="Unassembled WGS sequence"/>
</dbReference>
<reference evidence="2" key="1">
    <citation type="submission" date="2020-12" db="EMBL/GenBank/DDBJ databases">
        <title>Ramlibacter sp. nov., isolated from a freshwater alga, Cryptomonas.</title>
        <authorList>
            <person name="Kim H.M."/>
            <person name="Jeon C.O."/>
        </authorList>
    </citation>
    <scope>NUCLEOTIDE SEQUENCE</scope>
    <source>
        <strain evidence="2">CrO1</strain>
    </source>
</reference>
<dbReference type="SUPFAM" id="SSF49478">
    <property type="entry name" value="Cna protein B-type domain"/>
    <property type="match status" value="1"/>
</dbReference>
<dbReference type="RefSeq" id="WP_200787331.1">
    <property type="nucleotide sequence ID" value="NZ_JAEDAO010000001.1"/>
</dbReference>
<dbReference type="Pfam" id="PF13620">
    <property type="entry name" value="CarboxypepD_reg"/>
    <property type="match status" value="1"/>
</dbReference>
<organism evidence="2 3">
    <name type="scientific">Ramlibacter algicola</name>
    <dbReference type="NCBI Taxonomy" id="2795217"/>
    <lineage>
        <taxon>Bacteria</taxon>
        <taxon>Pseudomonadati</taxon>
        <taxon>Pseudomonadota</taxon>
        <taxon>Betaproteobacteria</taxon>
        <taxon>Burkholderiales</taxon>
        <taxon>Comamonadaceae</taxon>
        <taxon>Ramlibacter</taxon>
    </lineage>
</organism>
<gene>
    <name evidence="2" type="ORF">I8E28_07300</name>
</gene>
<protein>
    <submittedName>
        <fullName evidence="2">DUF4382 domain-containing protein</fullName>
    </submittedName>
</protein>
<dbReference type="Pfam" id="PF14321">
    <property type="entry name" value="DUF4382"/>
    <property type="match status" value="1"/>
</dbReference>
<dbReference type="InterPro" id="IPR025491">
    <property type="entry name" value="DUF4382"/>
</dbReference>